<dbReference type="RefSeq" id="WP_157885187.1">
    <property type="nucleotide sequence ID" value="NZ_HG938355.1"/>
</dbReference>
<dbReference type="eggNOG" id="ENOG5032CWJ">
    <property type="taxonomic scope" value="Bacteria"/>
</dbReference>
<name>A0A068TBW1_NEOGA</name>
<feature type="compositionally biased region" description="Polar residues" evidence="1">
    <location>
        <begin position="18"/>
        <end position="27"/>
    </location>
</feature>
<dbReference type="PATRIC" id="fig|1028801.3.peg.3619"/>
<evidence type="ECO:0000256" key="1">
    <source>
        <dbReference type="SAM" id="MobiDB-lite"/>
    </source>
</evidence>
<dbReference type="AlphaFoldDB" id="A0A068TBW1"/>
<accession>A0A068TBW1</accession>
<evidence type="ECO:0000313" key="2">
    <source>
        <dbReference type="EMBL" id="CDN55883.1"/>
    </source>
</evidence>
<protein>
    <submittedName>
        <fullName evidence="2">Uncharacterized protein</fullName>
    </submittedName>
</protein>
<reference evidence="3" key="1">
    <citation type="journal article" date="2014" name="BMC Genomics">
        <title>Genome sequencing of two Neorhizobium galegae strains reveals a noeT gene responsible for the unusual acetylation of the nodulation factors.</title>
        <authorList>
            <person name="Osterman J."/>
            <person name="Marsh J."/>
            <person name="Laine P.K."/>
            <person name="Zeng Z."/>
            <person name="Alatalo E."/>
            <person name="Sullivan J.T."/>
            <person name="Young J.P."/>
            <person name="Thomas-Oates J."/>
            <person name="Paulin L."/>
            <person name="Lindstrom K."/>
        </authorList>
    </citation>
    <scope>NUCLEOTIDE SEQUENCE [LARGE SCALE GENOMIC DNA]</scope>
    <source>
        <strain evidence="3">HAMBI 1141</strain>
    </source>
</reference>
<evidence type="ECO:0000313" key="3">
    <source>
        <dbReference type="Proteomes" id="UP000028186"/>
    </source>
</evidence>
<organism evidence="2 3">
    <name type="scientific">Neorhizobium galegae bv. officinalis bv. officinalis str. HAMBI 1141</name>
    <dbReference type="NCBI Taxonomy" id="1028801"/>
    <lineage>
        <taxon>Bacteria</taxon>
        <taxon>Pseudomonadati</taxon>
        <taxon>Pseudomonadota</taxon>
        <taxon>Alphaproteobacteria</taxon>
        <taxon>Hyphomicrobiales</taxon>
        <taxon>Rhizobiaceae</taxon>
        <taxon>Rhizobium/Agrobacterium group</taxon>
        <taxon>Neorhizobium</taxon>
    </lineage>
</organism>
<dbReference type="EMBL" id="HG938355">
    <property type="protein sequence ID" value="CDN55883.1"/>
    <property type="molecule type" value="Genomic_DNA"/>
</dbReference>
<gene>
    <name evidence="2" type="ORF">RG1141_CH35540</name>
</gene>
<dbReference type="HOGENOM" id="CLU_972636_0_0_5"/>
<feature type="compositionally biased region" description="Polar residues" evidence="1">
    <location>
        <begin position="1"/>
        <end position="10"/>
    </location>
</feature>
<dbReference type="Proteomes" id="UP000028186">
    <property type="component" value="Chromosome I"/>
</dbReference>
<proteinExistence type="predicted"/>
<sequence length="286" mass="31623">MVSSVASSGTGLDYSRNLRAQSGSTFQAREDAAKRVQAAVTNGAPTKEIEALVIQAGSIRYSEEELVADEQQINAREDLKARLRAGIADPEEEFKAKAFLVTPDSWPDEQRIDAARQIDAAGYLDGQIQNRLAEPRPHTRRELEEKWDPSRYAGIEVKRLPPVVGFQPTEAMKAEVAAIRANAARDEAEFNAQRQANPGLYADNLENNSMNETNVATIPAKDLDDKIEYISHLIESGESKKYSFSAGNGDQTTTSIHQFLYWLQQRATDMENGGTYLPAMFNNPSA</sequence>
<dbReference type="KEGG" id="ngl:RG1141_CH35540"/>
<feature type="region of interest" description="Disordered" evidence="1">
    <location>
        <begin position="1"/>
        <end position="32"/>
    </location>
</feature>